<keyword evidence="1" id="KW-1133">Transmembrane helix</keyword>
<keyword evidence="1" id="KW-0812">Transmembrane</keyword>
<evidence type="ECO:0000256" key="1">
    <source>
        <dbReference type="SAM" id="Phobius"/>
    </source>
</evidence>
<organism evidence="2 3">
    <name type="scientific">Crotalaria pallida</name>
    <name type="common">Smooth rattlebox</name>
    <name type="synonym">Crotalaria striata</name>
    <dbReference type="NCBI Taxonomy" id="3830"/>
    <lineage>
        <taxon>Eukaryota</taxon>
        <taxon>Viridiplantae</taxon>
        <taxon>Streptophyta</taxon>
        <taxon>Embryophyta</taxon>
        <taxon>Tracheophyta</taxon>
        <taxon>Spermatophyta</taxon>
        <taxon>Magnoliopsida</taxon>
        <taxon>eudicotyledons</taxon>
        <taxon>Gunneridae</taxon>
        <taxon>Pentapetalae</taxon>
        <taxon>rosids</taxon>
        <taxon>fabids</taxon>
        <taxon>Fabales</taxon>
        <taxon>Fabaceae</taxon>
        <taxon>Papilionoideae</taxon>
        <taxon>50 kb inversion clade</taxon>
        <taxon>genistoids sensu lato</taxon>
        <taxon>core genistoids</taxon>
        <taxon>Crotalarieae</taxon>
        <taxon>Crotalaria</taxon>
    </lineage>
</organism>
<dbReference type="EMBL" id="JAYWIO010000004">
    <property type="protein sequence ID" value="KAK7266573.1"/>
    <property type="molecule type" value="Genomic_DNA"/>
</dbReference>
<dbReference type="Proteomes" id="UP001372338">
    <property type="component" value="Unassembled WGS sequence"/>
</dbReference>
<reference evidence="2 3" key="1">
    <citation type="submission" date="2024-01" db="EMBL/GenBank/DDBJ databases">
        <title>The genomes of 5 underutilized Papilionoideae crops provide insights into root nodulation and disease resistanc.</title>
        <authorList>
            <person name="Yuan L."/>
        </authorList>
    </citation>
    <scope>NUCLEOTIDE SEQUENCE [LARGE SCALE GENOMIC DNA]</scope>
    <source>
        <strain evidence="2">ZHUSHIDOU_FW_LH</strain>
        <tissue evidence="2">Leaf</tissue>
    </source>
</reference>
<keyword evidence="3" id="KW-1185">Reference proteome</keyword>
<sequence length="104" mass="11506">MLGIFSLDTVLGFFQAHIRFPTRLDHLFAPGSWCINFFIFEIVILFMRAAGDMKNMGGRHWIAGIDDGCGIDEDRDNRAMVTGFAKMASMTGGGDSVMAVMIRP</sequence>
<accession>A0AAN9I3Y6</accession>
<keyword evidence="1" id="KW-0472">Membrane</keyword>
<feature type="transmembrane region" description="Helical" evidence="1">
    <location>
        <begin position="27"/>
        <end position="47"/>
    </location>
</feature>
<comment type="caution">
    <text evidence="2">The sequence shown here is derived from an EMBL/GenBank/DDBJ whole genome shotgun (WGS) entry which is preliminary data.</text>
</comment>
<evidence type="ECO:0000313" key="2">
    <source>
        <dbReference type="EMBL" id="KAK7266573.1"/>
    </source>
</evidence>
<protein>
    <submittedName>
        <fullName evidence="2">Uncharacterized protein</fullName>
    </submittedName>
</protein>
<name>A0AAN9I3Y6_CROPI</name>
<evidence type="ECO:0000313" key="3">
    <source>
        <dbReference type="Proteomes" id="UP001372338"/>
    </source>
</evidence>
<gene>
    <name evidence="2" type="ORF">RIF29_19222</name>
</gene>
<dbReference type="AlphaFoldDB" id="A0AAN9I3Y6"/>
<proteinExistence type="predicted"/>